<dbReference type="OrthoDB" id="3365743at2759"/>
<comment type="caution">
    <text evidence="2">The sequence shown here is derived from an EMBL/GenBank/DDBJ whole genome shotgun (WGS) entry which is preliminary data.</text>
</comment>
<keyword evidence="3" id="KW-1185">Reference proteome</keyword>
<feature type="transmembrane region" description="Helical" evidence="1">
    <location>
        <begin position="20"/>
        <end position="41"/>
    </location>
</feature>
<reference evidence="2 3" key="1">
    <citation type="submission" date="2016-07" db="EMBL/GenBank/DDBJ databases">
        <title>Pervasive Adenine N6-methylation of Active Genes in Fungi.</title>
        <authorList>
            <consortium name="DOE Joint Genome Institute"/>
            <person name="Mondo S.J."/>
            <person name="Dannebaum R.O."/>
            <person name="Kuo R.C."/>
            <person name="Labutti K."/>
            <person name="Haridas S."/>
            <person name="Kuo A."/>
            <person name="Salamov A."/>
            <person name="Ahrendt S.R."/>
            <person name="Lipzen A."/>
            <person name="Sullivan W."/>
            <person name="Andreopoulos W.B."/>
            <person name="Clum A."/>
            <person name="Lindquist E."/>
            <person name="Daum C."/>
            <person name="Ramamoorthy G.K."/>
            <person name="Gryganskyi A."/>
            <person name="Culley D."/>
            <person name="Magnuson J.K."/>
            <person name="James T.Y."/>
            <person name="O'Malley M.A."/>
            <person name="Stajich J.E."/>
            <person name="Spatafora J.W."/>
            <person name="Visel A."/>
            <person name="Grigoriev I.V."/>
        </authorList>
    </citation>
    <scope>NUCLEOTIDE SEQUENCE [LARGE SCALE GENOMIC DNA]</scope>
    <source>
        <strain evidence="2 3">62-1032</strain>
    </source>
</reference>
<dbReference type="InParanoid" id="A0A1Y2DRN5"/>
<sequence>MSAFSSPSSLITVHASSTPIQILSVARIAAGLGAFIAPAFFTSRAFGFTASKGPGGVSVGGSVGHNTTNPGNESELSVAVRLFGARDIALGLLLRDSTAAVVTRALQVGVIADSLDILAAALGFIEGNLSTEVATAVAGIGAATAAAQLWILNRN</sequence>
<keyword evidence="1" id="KW-0472">Membrane</keyword>
<gene>
    <name evidence="2" type="ORF">BCR35DRAFT_355160</name>
</gene>
<dbReference type="AlphaFoldDB" id="A0A1Y2DRN5"/>
<name>A0A1Y2DRN5_9BASI</name>
<evidence type="ECO:0000256" key="1">
    <source>
        <dbReference type="SAM" id="Phobius"/>
    </source>
</evidence>
<dbReference type="Proteomes" id="UP000193467">
    <property type="component" value="Unassembled WGS sequence"/>
</dbReference>
<evidence type="ECO:0000313" key="3">
    <source>
        <dbReference type="Proteomes" id="UP000193467"/>
    </source>
</evidence>
<keyword evidence="1" id="KW-0812">Transmembrane</keyword>
<evidence type="ECO:0000313" key="2">
    <source>
        <dbReference type="EMBL" id="ORY61931.1"/>
    </source>
</evidence>
<proteinExistence type="predicted"/>
<dbReference type="EMBL" id="MCGR01000071">
    <property type="protein sequence ID" value="ORY61931.1"/>
    <property type="molecule type" value="Genomic_DNA"/>
</dbReference>
<keyword evidence="1" id="KW-1133">Transmembrane helix</keyword>
<accession>A0A1Y2DRN5</accession>
<protein>
    <submittedName>
        <fullName evidence="2">Uncharacterized protein</fullName>
    </submittedName>
</protein>
<organism evidence="2 3">
    <name type="scientific">Leucosporidium creatinivorum</name>
    <dbReference type="NCBI Taxonomy" id="106004"/>
    <lineage>
        <taxon>Eukaryota</taxon>
        <taxon>Fungi</taxon>
        <taxon>Dikarya</taxon>
        <taxon>Basidiomycota</taxon>
        <taxon>Pucciniomycotina</taxon>
        <taxon>Microbotryomycetes</taxon>
        <taxon>Leucosporidiales</taxon>
        <taxon>Leucosporidium</taxon>
    </lineage>
</organism>